<dbReference type="EMBL" id="JABWUV010000007">
    <property type="protein sequence ID" value="KAF6341860.1"/>
    <property type="molecule type" value="Genomic_DNA"/>
</dbReference>
<reference evidence="2 3" key="1">
    <citation type="journal article" date="2020" name="Nature">
        <title>Six reference-quality genomes reveal evolution of bat adaptations.</title>
        <authorList>
            <person name="Jebb D."/>
            <person name="Huang Z."/>
            <person name="Pippel M."/>
            <person name="Hughes G.M."/>
            <person name="Lavrichenko K."/>
            <person name="Devanna P."/>
            <person name="Winkler S."/>
            <person name="Jermiin L.S."/>
            <person name="Skirmuntt E.C."/>
            <person name="Katzourakis A."/>
            <person name="Burkitt-Gray L."/>
            <person name="Ray D.A."/>
            <person name="Sullivan K.A.M."/>
            <person name="Roscito J.G."/>
            <person name="Kirilenko B.M."/>
            <person name="Davalos L.M."/>
            <person name="Corthals A.P."/>
            <person name="Power M.L."/>
            <person name="Jones G."/>
            <person name="Ransome R.D."/>
            <person name="Dechmann D.K.N."/>
            <person name="Locatelli A.G."/>
            <person name="Puechmaille S.J."/>
            <person name="Fedrigo O."/>
            <person name="Jarvis E.D."/>
            <person name="Hiller M."/>
            <person name="Vernes S.C."/>
            <person name="Myers E.W."/>
            <person name="Teeling E.C."/>
        </authorList>
    </citation>
    <scope>NUCLEOTIDE SEQUENCE [LARGE SCALE GENOMIC DNA]</scope>
    <source>
        <strain evidence="2">MMyoMyo1</strain>
        <tissue evidence="2">Flight muscle</tissue>
    </source>
</reference>
<organism evidence="2 3">
    <name type="scientific">Myotis myotis</name>
    <name type="common">Greater mouse-eared bat</name>
    <name type="synonym">Vespertilio myotis</name>
    <dbReference type="NCBI Taxonomy" id="51298"/>
    <lineage>
        <taxon>Eukaryota</taxon>
        <taxon>Metazoa</taxon>
        <taxon>Chordata</taxon>
        <taxon>Craniata</taxon>
        <taxon>Vertebrata</taxon>
        <taxon>Euteleostomi</taxon>
        <taxon>Mammalia</taxon>
        <taxon>Eutheria</taxon>
        <taxon>Laurasiatheria</taxon>
        <taxon>Chiroptera</taxon>
        <taxon>Yangochiroptera</taxon>
        <taxon>Vespertilionidae</taxon>
        <taxon>Myotis</taxon>
    </lineage>
</organism>
<evidence type="ECO:0000313" key="2">
    <source>
        <dbReference type="EMBL" id="KAF6341860.1"/>
    </source>
</evidence>
<accession>A0A7J7WXG2</accession>
<comment type="caution">
    <text evidence="2">The sequence shown here is derived from an EMBL/GenBank/DDBJ whole genome shotgun (WGS) entry which is preliminary data.</text>
</comment>
<name>A0A7J7WXG2_MYOMY</name>
<feature type="compositionally biased region" description="Pro residues" evidence="1">
    <location>
        <begin position="107"/>
        <end position="117"/>
    </location>
</feature>
<keyword evidence="3" id="KW-1185">Reference proteome</keyword>
<gene>
    <name evidence="2" type="ORF">mMyoMyo1_015455</name>
</gene>
<sequence length="129" mass="13821">MQQPRGSCEPRARTRAGTGENLRSPAEPSPHCPQMLSSRPWPLGDQGDTHYQACWCRGSCFPGRAPSCLHILSASTPLLWTDGRTRTGTEEHAAQPSCWRARGLAPPHSPSPSPSPSPSVGQMGPSRGI</sequence>
<feature type="compositionally biased region" description="Basic and acidic residues" evidence="1">
    <location>
        <begin position="83"/>
        <end position="93"/>
    </location>
</feature>
<feature type="region of interest" description="Disordered" evidence="1">
    <location>
        <begin position="82"/>
        <end position="129"/>
    </location>
</feature>
<protein>
    <submittedName>
        <fullName evidence="2">Patatin like phospholipase domain containing 1</fullName>
    </submittedName>
</protein>
<evidence type="ECO:0000313" key="3">
    <source>
        <dbReference type="Proteomes" id="UP000527355"/>
    </source>
</evidence>
<dbReference type="AlphaFoldDB" id="A0A7J7WXG2"/>
<evidence type="ECO:0000256" key="1">
    <source>
        <dbReference type="SAM" id="MobiDB-lite"/>
    </source>
</evidence>
<feature type="region of interest" description="Disordered" evidence="1">
    <location>
        <begin position="1"/>
        <end position="44"/>
    </location>
</feature>
<dbReference type="Proteomes" id="UP000527355">
    <property type="component" value="Unassembled WGS sequence"/>
</dbReference>
<proteinExistence type="predicted"/>